<dbReference type="Gramene" id="rna37286">
    <property type="protein sequence ID" value="RHN52592.1"/>
    <property type="gene ID" value="gene37286"/>
</dbReference>
<dbReference type="Proteomes" id="UP000265566">
    <property type="component" value="Chromosome 6"/>
</dbReference>
<proteinExistence type="predicted"/>
<comment type="caution">
    <text evidence="1">The sequence shown here is derived from an EMBL/GenBank/DDBJ whole genome shotgun (WGS) entry which is preliminary data.</text>
</comment>
<name>A0A396HGX5_MEDTR</name>
<dbReference type="AlphaFoldDB" id="A0A396HGX5"/>
<reference evidence="2" key="1">
    <citation type="journal article" date="2018" name="Nat. Plants">
        <title>Whole-genome landscape of Medicago truncatula symbiotic genes.</title>
        <authorList>
            <person name="Pecrix Y."/>
            <person name="Staton S.E."/>
            <person name="Sallet E."/>
            <person name="Lelandais-Briere C."/>
            <person name="Moreau S."/>
            <person name="Carrere S."/>
            <person name="Blein T."/>
            <person name="Jardinaud M.F."/>
            <person name="Latrasse D."/>
            <person name="Zouine M."/>
            <person name="Zahm M."/>
            <person name="Kreplak J."/>
            <person name="Mayjonade B."/>
            <person name="Satge C."/>
            <person name="Perez M."/>
            <person name="Cauet S."/>
            <person name="Marande W."/>
            <person name="Chantry-Darmon C."/>
            <person name="Lopez-Roques C."/>
            <person name="Bouchez O."/>
            <person name="Berard A."/>
            <person name="Debelle F."/>
            <person name="Munos S."/>
            <person name="Bendahmane A."/>
            <person name="Berges H."/>
            <person name="Niebel A."/>
            <person name="Buitink J."/>
            <person name="Frugier F."/>
            <person name="Benhamed M."/>
            <person name="Crespi M."/>
            <person name="Gouzy J."/>
            <person name="Gamas P."/>
        </authorList>
    </citation>
    <scope>NUCLEOTIDE SEQUENCE [LARGE SCALE GENOMIC DNA]</scope>
    <source>
        <strain evidence="2">cv. Jemalong A17</strain>
    </source>
</reference>
<evidence type="ECO:0000313" key="2">
    <source>
        <dbReference type="Proteomes" id="UP000265566"/>
    </source>
</evidence>
<protein>
    <submittedName>
        <fullName evidence="1">Uncharacterized protein</fullName>
    </submittedName>
</protein>
<dbReference type="EMBL" id="PSQE01000006">
    <property type="protein sequence ID" value="RHN52592.1"/>
    <property type="molecule type" value="Genomic_DNA"/>
</dbReference>
<sequence>MLLIIDEGFDSFVIQSFSEIVDKTYTSIFTLKAYEHMVGEGSGGELLICHDTSNDSLFFLILFMVDQNAVVKSNNKYTNILTSFVTTQ</sequence>
<evidence type="ECO:0000313" key="1">
    <source>
        <dbReference type="EMBL" id="RHN52592.1"/>
    </source>
</evidence>
<organism evidence="1 2">
    <name type="scientific">Medicago truncatula</name>
    <name type="common">Barrel medic</name>
    <name type="synonym">Medicago tribuloides</name>
    <dbReference type="NCBI Taxonomy" id="3880"/>
    <lineage>
        <taxon>Eukaryota</taxon>
        <taxon>Viridiplantae</taxon>
        <taxon>Streptophyta</taxon>
        <taxon>Embryophyta</taxon>
        <taxon>Tracheophyta</taxon>
        <taxon>Spermatophyta</taxon>
        <taxon>Magnoliopsida</taxon>
        <taxon>eudicotyledons</taxon>
        <taxon>Gunneridae</taxon>
        <taxon>Pentapetalae</taxon>
        <taxon>rosids</taxon>
        <taxon>fabids</taxon>
        <taxon>Fabales</taxon>
        <taxon>Fabaceae</taxon>
        <taxon>Papilionoideae</taxon>
        <taxon>50 kb inversion clade</taxon>
        <taxon>NPAAA clade</taxon>
        <taxon>Hologalegina</taxon>
        <taxon>IRL clade</taxon>
        <taxon>Trifolieae</taxon>
        <taxon>Medicago</taxon>
    </lineage>
</organism>
<accession>A0A396HGX5</accession>
<gene>
    <name evidence="1" type="ORF">MtrunA17_Chr6g0482221</name>
</gene>